<feature type="compositionally biased region" description="Basic residues" evidence="1">
    <location>
        <begin position="221"/>
        <end position="233"/>
    </location>
</feature>
<gene>
    <name evidence="2" type="ORF">R1sor_005008</name>
</gene>
<accession>A0ABD3HL95</accession>
<feature type="compositionally biased region" description="Basic and acidic residues" evidence="1">
    <location>
        <begin position="141"/>
        <end position="159"/>
    </location>
</feature>
<dbReference type="Proteomes" id="UP001633002">
    <property type="component" value="Unassembled WGS sequence"/>
</dbReference>
<organism evidence="2 3">
    <name type="scientific">Riccia sorocarpa</name>
    <dbReference type="NCBI Taxonomy" id="122646"/>
    <lineage>
        <taxon>Eukaryota</taxon>
        <taxon>Viridiplantae</taxon>
        <taxon>Streptophyta</taxon>
        <taxon>Embryophyta</taxon>
        <taxon>Marchantiophyta</taxon>
        <taxon>Marchantiopsida</taxon>
        <taxon>Marchantiidae</taxon>
        <taxon>Marchantiales</taxon>
        <taxon>Ricciaceae</taxon>
        <taxon>Riccia</taxon>
    </lineage>
</organism>
<evidence type="ECO:0000313" key="3">
    <source>
        <dbReference type="Proteomes" id="UP001633002"/>
    </source>
</evidence>
<feature type="compositionally biased region" description="Polar residues" evidence="1">
    <location>
        <begin position="192"/>
        <end position="201"/>
    </location>
</feature>
<feature type="region of interest" description="Disordered" evidence="1">
    <location>
        <begin position="376"/>
        <end position="410"/>
    </location>
</feature>
<comment type="caution">
    <text evidence="2">The sequence shown here is derived from an EMBL/GenBank/DDBJ whole genome shotgun (WGS) entry which is preliminary data.</text>
</comment>
<reference evidence="2 3" key="1">
    <citation type="submission" date="2024-09" db="EMBL/GenBank/DDBJ databases">
        <title>Chromosome-scale assembly of Riccia sorocarpa.</title>
        <authorList>
            <person name="Paukszto L."/>
        </authorList>
    </citation>
    <scope>NUCLEOTIDE SEQUENCE [LARGE SCALE GENOMIC DNA]</scope>
    <source>
        <strain evidence="2">LP-2024</strain>
        <tissue evidence="2">Aerial parts of the thallus</tissue>
    </source>
</reference>
<evidence type="ECO:0000313" key="2">
    <source>
        <dbReference type="EMBL" id="KAL3691357.1"/>
    </source>
</evidence>
<sequence length="546" mass="59696">MLITGRRETEFASVGCVSRSRNSTRVAREFWLILNRILFTQEVAIAGLGVYIRLHLISVHTQMVGWIGAAALALMGGLKGQGNPWRQIPLVGVLAATAMFISMRVRHGRDKATPKPETPDEKTVAEVNTREYLVYDEEKKLDRSLRSGSSHDDSEKLSDTDEFGSSSAVEDSCENSHPAPAGQSFQKGDGTGEQNFTGTPSKRNESKVMEPPFKGETTPSSKRKSLSSSRRKSTSFANRKSPARKTTDITSSGIAVPTSENRPEIPSVVGNGEPYVYDIHSLQDATDGSLSYSAVAGLKGQEKDIAPEDDYFLVMSPDTDSKDERVLNVVKSEEIGRFAAIGDEIVDENENGVDANSGKFHQSPIAVRPPVEGFVSTVSSMSSSPKASGLRKEGAVSVRESPKLQHVRAPRITPELQLNDWVSRRGDSELEDGRLNHPASAGKSDLSVATPGAFPFSNYSASESCSSEVTDYKDEFLSPSEPSNVKRVISDVKEPELESVKSAEEEYAERLRSYDMYLADSSLSPRMRSQVLRAKATLERLLYDSD</sequence>
<feature type="compositionally biased region" description="Low complexity" evidence="1">
    <location>
        <begin position="376"/>
        <end position="388"/>
    </location>
</feature>
<feature type="region of interest" description="Disordered" evidence="1">
    <location>
        <begin position="107"/>
        <end position="129"/>
    </location>
</feature>
<dbReference type="AlphaFoldDB" id="A0ABD3HL95"/>
<keyword evidence="3" id="KW-1185">Reference proteome</keyword>
<dbReference type="EMBL" id="JBJQOH010000003">
    <property type="protein sequence ID" value="KAL3691357.1"/>
    <property type="molecule type" value="Genomic_DNA"/>
</dbReference>
<protein>
    <submittedName>
        <fullName evidence="2">Uncharacterized protein</fullName>
    </submittedName>
</protein>
<evidence type="ECO:0000256" key="1">
    <source>
        <dbReference type="SAM" id="MobiDB-lite"/>
    </source>
</evidence>
<feature type="compositionally biased region" description="Basic and acidic residues" evidence="1">
    <location>
        <begin position="110"/>
        <end position="124"/>
    </location>
</feature>
<name>A0ABD3HL95_9MARC</name>
<feature type="region of interest" description="Disordered" evidence="1">
    <location>
        <begin position="141"/>
        <end position="270"/>
    </location>
</feature>
<proteinExistence type="predicted"/>